<dbReference type="AlphaFoldDB" id="A0A103YIV8"/>
<evidence type="ECO:0000256" key="4">
    <source>
        <dbReference type="ARBA" id="ARBA00022692"/>
    </source>
</evidence>
<dbReference type="InterPro" id="IPR009582">
    <property type="entry name" value="Spc2/SPCS2"/>
</dbReference>
<keyword evidence="11" id="KW-1185">Reference proteome</keyword>
<dbReference type="GO" id="GO:0045047">
    <property type="term" value="P:protein targeting to ER"/>
    <property type="evidence" value="ECO:0007669"/>
    <property type="project" value="TreeGrafter"/>
</dbReference>
<dbReference type="Gramene" id="KVI09909">
    <property type="protein sequence ID" value="KVI09909"/>
    <property type="gene ID" value="Ccrd_011698"/>
</dbReference>
<gene>
    <name evidence="10" type="ORF">Ccrd_011698</name>
</gene>
<reference evidence="10 11" key="1">
    <citation type="journal article" date="2016" name="Sci. Rep.">
        <title>The genome sequence of the outbreeding globe artichoke constructed de novo incorporating a phase-aware low-pass sequencing strategy of F1 progeny.</title>
        <authorList>
            <person name="Scaglione D."/>
            <person name="Reyes-Chin-Wo S."/>
            <person name="Acquadro A."/>
            <person name="Froenicke L."/>
            <person name="Portis E."/>
            <person name="Beitel C."/>
            <person name="Tirone M."/>
            <person name="Mauro R."/>
            <person name="Lo Monaco A."/>
            <person name="Mauromicale G."/>
            <person name="Faccioli P."/>
            <person name="Cattivelli L."/>
            <person name="Rieseberg L."/>
            <person name="Michelmore R."/>
            <person name="Lanteri S."/>
        </authorList>
    </citation>
    <scope>NUCLEOTIDE SEQUENCE [LARGE SCALE GENOMIC DNA]</scope>
    <source>
        <strain evidence="10">2C</strain>
    </source>
</reference>
<comment type="caution">
    <text evidence="10">The sequence shown here is derived from an EMBL/GenBank/DDBJ whole genome shotgun (WGS) entry which is preliminary data.</text>
</comment>
<evidence type="ECO:0000313" key="11">
    <source>
        <dbReference type="Proteomes" id="UP000243975"/>
    </source>
</evidence>
<evidence type="ECO:0000256" key="8">
    <source>
        <dbReference type="ARBA" id="ARBA00045608"/>
    </source>
</evidence>
<dbReference type="GO" id="GO:0005787">
    <property type="term" value="C:signal peptidase complex"/>
    <property type="evidence" value="ECO:0007669"/>
    <property type="project" value="UniProtKB-UniRule"/>
</dbReference>
<comment type="function">
    <text evidence="8 9">Component of the signal peptidase complex (SPC) which catalyzes the cleavage of N-terminal signal sequences from nascent proteins as they are translocated into the lumen of the endoplasmic reticulum. Enhances the enzymatic activity of SPC and facilitates the interactions between different components of the translocation site.</text>
</comment>
<evidence type="ECO:0000256" key="6">
    <source>
        <dbReference type="ARBA" id="ARBA00022989"/>
    </source>
</evidence>
<dbReference type="OMA" id="QFYNKKC"/>
<proteinExistence type="inferred from homology"/>
<evidence type="ECO:0000256" key="9">
    <source>
        <dbReference type="RuleBase" id="RU368033"/>
    </source>
</evidence>
<keyword evidence="7 9" id="KW-0472">Membrane</keyword>
<feature type="transmembrane region" description="Helical" evidence="9">
    <location>
        <begin position="81"/>
        <end position="105"/>
    </location>
</feature>
<dbReference type="STRING" id="59895.A0A103YIV8"/>
<accession>A0A103YIV8</accession>
<organism evidence="10 11">
    <name type="scientific">Cynara cardunculus var. scolymus</name>
    <name type="common">Globe artichoke</name>
    <name type="synonym">Cynara scolymus</name>
    <dbReference type="NCBI Taxonomy" id="59895"/>
    <lineage>
        <taxon>Eukaryota</taxon>
        <taxon>Viridiplantae</taxon>
        <taxon>Streptophyta</taxon>
        <taxon>Embryophyta</taxon>
        <taxon>Tracheophyta</taxon>
        <taxon>Spermatophyta</taxon>
        <taxon>Magnoliopsida</taxon>
        <taxon>eudicotyledons</taxon>
        <taxon>Gunneridae</taxon>
        <taxon>Pentapetalae</taxon>
        <taxon>asterids</taxon>
        <taxon>campanulids</taxon>
        <taxon>Asterales</taxon>
        <taxon>Asteraceae</taxon>
        <taxon>Carduoideae</taxon>
        <taxon>Cardueae</taxon>
        <taxon>Carduinae</taxon>
        <taxon>Cynara</taxon>
    </lineage>
</organism>
<keyword evidence="5 9" id="KW-0256">Endoplasmic reticulum</keyword>
<comment type="subcellular location">
    <subcellularLocation>
        <location evidence="1 9">Endoplasmic reticulum membrane</location>
        <topology evidence="1 9">Multi-pass membrane protein</topology>
    </subcellularLocation>
</comment>
<evidence type="ECO:0000256" key="3">
    <source>
        <dbReference type="ARBA" id="ARBA00017057"/>
    </source>
</evidence>
<feature type="transmembrane region" description="Helical" evidence="9">
    <location>
        <begin position="52"/>
        <end position="69"/>
    </location>
</feature>
<dbReference type="GO" id="GO:0008233">
    <property type="term" value="F:peptidase activity"/>
    <property type="evidence" value="ECO:0007669"/>
    <property type="project" value="UniProtKB-UniRule"/>
</dbReference>
<comment type="similarity">
    <text evidence="2 9">Belongs to the SPCS2 family.</text>
</comment>
<evidence type="ECO:0000256" key="1">
    <source>
        <dbReference type="ARBA" id="ARBA00004477"/>
    </source>
</evidence>
<dbReference type="EMBL" id="LEKV01001037">
    <property type="protein sequence ID" value="KVI09909.1"/>
    <property type="molecule type" value="Genomic_DNA"/>
</dbReference>
<protein>
    <recommendedName>
        <fullName evidence="3 9">Signal peptidase complex subunit 2</fullName>
    </recommendedName>
</protein>
<dbReference type="Proteomes" id="UP000243975">
    <property type="component" value="Unassembled WGS sequence"/>
</dbReference>
<evidence type="ECO:0000256" key="7">
    <source>
        <dbReference type="ARBA" id="ARBA00023136"/>
    </source>
</evidence>
<evidence type="ECO:0000313" key="10">
    <source>
        <dbReference type="EMBL" id="KVI09909.1"/>
    </source>
</evidence>
<sequence length="208" mass="23633">MTATNGTTANSSTKSPKKANLLDHHSIKHLLDESVSEIVTSRGYSEDVRMSNVRLLIGVIIIVIALFAQFYNKKFPDNKNYLIGCIVLYPFQFVAFWCIMFLCMINPHTSSIILLLFQNRMCLIFDCCKYVLFNGILQLIIYTKEKNAILFTYPPAGSAYNSTGLMISSKLPRFSDMFTKDGVLVEGLFWKDVEGLVNDYAKEHKKSK</sequence>
<name>A0A103YIV8_CYNCS</name>
<evidence type="ECO:0000256" key="5">
    <source>
        <dbReference type="ARBA" id="ARBA00022824"/>
    </source>
</evidence>
<keyword evidence="4 9" id="KW-0812">Transmembrane</keyword>
<dbReference type="PANTHER" id="PTHR13085:SF0">
    <property type="entry name" value="SIGNAL PEPTIDASE COMPLEX SUBUNIT 2"/>
    <property type="match status" value="1"/>
</dbReference>
<dbReference type="PANTHER" id="PTHR13085">
    <property type="entry name" value="MICROSOMAL SIGNAL PEPTIDASE 25 KDA SUBUNIT"/>
    <property type="match status" value="1"/>
</dbReference>
<dbReference type="GO" id="GO:0006465">
    <property type="term" value="P:signal peptide processing"/>
    <property type="evidence" value="ECO:0007669"/>
    <property type="project" value="UniProtKB-UniRule"/>
</dbReference>
<evidence type="ECO:0000256" key="2">
    <source>
        <dbReference type="ARBA" id="ARBA00007324"/>
    </source>
</evidence>
<dbReference type="Pfam" id="PF06703">
    <property type="entry name" value="SPC25"/>
    <property type="match status" value="1"/>
</dbReference>
<keyword evidence="6 9" id="KW-1133">Transmembrane helix</keyword>